<accession>A0A369PXU4</accession>
<organism evidence="3 4">
    <name type="scientific">Pedobacter chinensis</name>
    <dbReference type="NCBI Taxonomy" id="2282421"/>
    <lineage>
        <taxon>Bacteria</taxon>
        <taxon>Pseudomonadati</taxon>
        <taxon>Bacteroidota</taxon>
        <taxon>Sphingobacteriia</taxon>
        <taxon>Sphingobacteriales</taxon>
        <taxon>Sphingobacteriaceae</taxon>
        <taxon>Pedobacter</taxon>
    </lineage>
</organism>
<evidence type="ECO:0000313" key="3">
    <source>
        <dbReference type="EMBL" id="RDC54908.1"/>
    </source>
</evidence>
<dbReference type="Gene3D" id="1.10.1130.10">
    <property type="entry name" value="Flavocytochrome C3, Chain A"/>
    <property type="match status" value="2"/>
</dbReference>
<evidence type="ECO:0000313" key="4">
    <source>
        <dbReference type="Proteomes" id="UP000253961"/>
    </source>
</evidence>
<dbReference type="PANTHER" id="PTHR35038:SF8">
    <property type="entry name" value="C-TYPE POLYHEME CYTOCHROME OMCC"/>
    <property type="match status" value="1"/>
</dbReference>
<protein>
    <recommendedName>
        <fullName evidence="2">Cytochrome c-552/4 domain-containing protein</fullName>
    </recommendedName>
</protein>
<dbReference type="CDD" id="cd08168">
    <property type="entry name" value="Cytochrom_C3"/>
    <property type="match status" value="1"/>
</dbReference>
<comment type="caution">
    <text evidence="3">The sequence shown here is derived from an EMBL/GenBank/DDBJ whole genome shotgun (WGS) entry which is preliminary data.</text>
</comment>
<evidence type="ECO:0000259" key="2">
    <source>
        <dbReference type="Pfam" id="PF13435"/>
    </source>
</evidence>
<dbReference type="SUPFAM" id="SSF48695">
    <property type="entry name" value="Multiheme cytochromes"/>
    <property type="match status" value="1"/>
</dbReference>
<dbReference type="Pfam" id="PF13435">
    <property type="entry name" value="Cytochrome_C554"/>
    <property type="match status" value="1"/>
</dbReference>
<keyword evidence="1" id="KW-0732">Signal</keyword>
<dbReference type="EMBL" id="QPKV01000009">
    <property type="protein sequence ID" value="RDC54908.1"/>
    <property type="molecule type" value="Genomic_DNA"/>
</dbReference>
<evidence type="ECO:0000256" key="1">
    <source>
        <dbReference type="ARBA" id="ARBA00022729"/>
    </source>
</evidence>
<dbReference type="InterPro" id="IPR036280">
    <property type="entry name" value="Multihaem_cyt_sf"/>
</dbReference>
<dbReference type="InterPro" id="IPR023155">
    <property type="entry name" value="Cyt_c-552/4"/>
</dbReference>
<dbReference type="Proteomes" id="UP000253961">
    <property type="component" value="Unassembled WGS sequence"/>
</dbReference>
<proteinExistence type="predicted"/>
<dbReference type="InterPro" id="IPR051829">
    <property type="entry name" value="Multiheme_Cytochr_ET"/>
</dbReference>
<dbReference type="PANTHER" id="PTHR35038">
    <property type="entry name" value="DISSIMILATORY SULFITE REDUCTASE SIRA"/>
    <property type="match status" value="1"/>
</dbReference>
<keyword evidence="4" id="KW-1185">Reference proteome</keyword>
<name>A0A369PXU4_9SPHI</name>
<sequence>MIIIMLSRCMNTADQLPKDIRGEQYTGAKTCVKCHQDLSRSYAHSPHGLTSMPVIDQELLKVFAPDSNSFNFGEHEKVVVEKRDSGIYQVAYTDGKEVRAQRFDIAFGSGEKAFTYAYWKGKKLYELPLSYFSAINNWANSPGFPKNTIYYDRGITSRCLECHASYAEKKLTQTSGISLDEEMEKGSLIYGIDCERCHGPGKQHVVFHMENPEEKKSKFITVYKSLTRRQKMDVCGVCHSGNNVLPLKSVFEFQPGDSLGDYYAQEFVGFGGGNPDIHGNQTTMLMSSSCYIKSETMTCQSCHNTHENVKGNLSIYSQRCMSCHKTTNHTKATLAKGMLTSNCIDCHMPKESSKLISFQQAGKEQLSPYMLRSHRIAVYPANSN</sequence>
<dbReference type="AlphaFoldDB" id="A0A369PXU4"/>
<reference evidence="3 4" key="1">
    <citation type="submission" date="2018-07" db="EMBL/GenBank/DDBJ databases">
        <title>Pedobacter sp. nov., isolated from soil.</title>
        <authorList>
            <person name="Zhou L.Y."/>
            <person name="Du Z.J."/>
        </authorList>
    </citation>
    <scope>NUCLEOTIDE SEQUENCE [LARGE SCALE GENOMIC DNA]</scope>
    <source>
        <strain evidence="3 4">JDX94</strain>
    </source>
</reference>
<feature type="domain" description="Cytochrome c-552/4" evidence="2">
    <location>
        <begin position="155"/>
        <end position="199"/>
    </location>
</feature>
<gene>
    <name evidence="3" type="ORF">DU508_19015</name>
</gene>